<keyword evidence="1" id="KW-1133">Transmembrane helix</keyword>
<feature type="transmembrane region" description="Helical" evidence="1">
    <location>
        <begin position="72"/>
        <end position="92"/>
    </location>
</feature>
<evidence type="ECO:0008006" key="4">
    <source>
        <dbReference type="Google" id="ProtNLM"/>
    </source>
</evidence>
<accession>A0A1D8IP05</accession>
<dbReference type="Proteomes" id="UP000095401">
    <property type="component" value="Chromosome"/>
</dbReference>
<feature type="transmembrane region" description="Helical" evidence="1">
    <location>
        <begin position="12"/>
        <end position="31"/>
    </location>
</feature>
<keyword evidence="3" id="KW-1185">Reference proteome</keyword>
<evidence type="ECO:0000313" key="2">
    <source>
        <dbReference type="EMBL" id="AOU98182.1"/>
    </source>
</evidence>
<dbReference type="Pfam" id="PF09600">
    <property type="entry name" value="Cyd_oper_YbgE"/>
    <property type="match status" value="1"/>
</dbReference>
<organism evidence="2 3">
    <name type="scientific">Acidihalobacter yilgarnensis</name>
    <dbReference type="NCBI Taxonomy" id="2819280"/>
    <lineage>
        <taxon>Bacteria</taxon>
        <taxon>Pseudomonadati</taxon>
        <taxon>Pseudomonadota</taxon>
        <taxon>Gammaproteobacteria</taxon>
        <taxon>Chromatiales</taxon>
        <taxon>Ectothiorhodospiraceae</taxon>
        <taxon>Acidihalobacter</taxon>
    </lineage>
</organism>
<keyword evidence="1" id="KW-0812">Transmembrane</keyword>
<dbReference type="KEGG" id="aprs:BI364_09640"/>
<reference evidence="3" key="1">
    <citation type="submission" date="2016-09" db="EMBL/GenBank/DDBJ databases">
        <title>Acidihalobacter prosperus F5.</title>
        <authorList>
            <person name="Khaleque H.N."/>
            <person name="Ramsay J.P."/>
            <person name="Kaksonen A.H."/>
            <person name="Boxall N.J."/>
            <person name="Watkin E.L.J."/>
        </authorList>
    </citation>
    <scope>NUCLEOTIDE SEQUENCE [LARGE SCALE GENOMIC DNA]</scope>
    <source>
        <strain evidence="3">F5</strain>
    </source>
</reference>
<name>A0A1D8IP05_9GAMM</name>
<evidence type="ECO:0000256" key="1">
    <source>
        <dbReference type="SAM" id="Phobius"/>
    </source>
</evidence>
<proteinExistence type="predicted"/>
<sequence>MPIGIRTHLINGIALLGGAAVALLVMSYPWTIAFSGEGIREPLFVLTTLAAAGGFVYGLGYRPGSALFRRIVTPWTVFPLILVSLGWIAYALHLGPGALSSGG</sequence>
<protein>
    <recommendedName>
        <fullName evidence="4">Cyd operon protein YbgE</fullName>
    </recommendedName>
</protein>
<dbReference type="AlphaFoldDB" id="A0A1D8IP05"/>
<gene>
    <name evidence="2" type="ORF">BI364_09640</name>
</gene>
<dbReference type="InterPro" id="IPR011846">
    <property type="entry name" value="Cyd_oper_YbgE"/>
</dbReference>
<feature type="transmembrane region" description="Helical" evidence="1">
    <location>
        <begin position="43"/>
        <end position="60"/>
    </location>
</feature>
<keyword evidence="1" id="KW-0472">Membrane</keyword>
<evidence type="ECO:0000313" key="3">
    <source>
        <dbReference type="Proteomes" id="UP000095401"/>
    </source>
</evidence>
<dbReference type="RefSeq" id="WP_070078548.1">
    <property type="nucleotide sequence ID" value="NZ_CP017415.1"/>
</dbReference>
<dbReference type="EMBL" id="CP017415">
    <property type="protein sequence ID" value="AOU98182.1"/>
    <property type="molecule type" value="Genomic_DNA"/>
</dbReference>